<organism evidence="1 2">
    <name type="scientific">Fukomys damarensis</name>
    <name type="common">Damaraland mole rat</name>
    <name type="synonym">Cryptomys damarensis</name>
    <dbReference type="NCBI Taxonomy" id="885580"/>
    <lineage>
        <taxon>Eukaryota</taxon>
        <taxon>Metazoa</taxon>
        <taxon>Chordata</taxon>
        <taxon>Craniata</taxon>
        <taxon>Vertebrata</taxon>
        <taxon>Euteleostomi</taxon>
        <taxon>Mammalia</taxon>
        <taxon>Eutheria</taxon>
        <taxon>Euarchontoglires</taxon>
        <taxon>Glires</taxon>
        <taxon>Rodentia</taxon>
        <taxon>Hystricomorpha</taxon>
        <taxon>Bathyergidae</taxon>
        <taxon>Fukomys</taxon>
    </lineage>
</organism>
<reference evidence="1 2" key="1">
    <citation type="submission" date="2013-11" db="EMBL/GenBank/DDBJ databases">
        <title>The Damaraland mole rat (Fukomys damarensis) genome and evolution of African mole rats.</title>
        <authorList>
            <person name="Gladyshev V.N."/>
            <person name="Fang X."/>
        </authorList>
    </citation>
    <scope>NUCLEOTIDE SEQUENCE [LARGE SCALE GENOMIC DNA]</scope>
    <source>
        <tissue evidence="1">Liver</tissue>
    </source>
</reference>
<dbReference type="EMBL" id="KN121896">
    <property type="protein sequence ID" value="KFO34877.1"/>
    <property type="molecule type" value="Genomic_DNA"/>
</dbReference>
<protein>
    <submittedName>
        <fullName evidence="1">Leucine-rich repeat-containing protein 37A3</fullName>
    </submittedName>
</protein>
<dbReference type="Proteomes" id="UP000028990">
    <property type="component" value="Unassembled WGS sequence"/>
</dbReference>
<gene>
    <name evidence="1" type="ORF">H920_03579</name>
</gene>
<sequence>MRLWRVRGPRGPGGRLSLLQASSSLPSLQSITRQQFLLERGASSLRAEAAAMGNVEGALMKALQARKESTSTQLTIEPEASSPQQSVAPWSGFVNEQLDFHDERDLHAEIPTKPKTITQGVIQEYGQKCLVEDSVMNPLNILSLASEMLIPRLLHFLQ</sequence>
<evidence type="ECO:0000313" key="2">
    <source>
        <dbReference type="Proteomes" id="UP000028990"/>
    </source>
</evidence>
<keyword evidence="2" id="KW-1185">Reference proteome</keyword>
<dbReference type="InterPro" id="IPR015753">
    <property type="entry name" value="LRRC37"/>
</dbReference>
<accession>A0A091DUW0</accession>
<dbReference type="PANTHER" id="PTHR23045:SF9">
    <property type="entry name" value="LEUCINE RICH REPEAT CONTAINING 37A-RELATED"/>
    <property type="match status" value="1"/>
</dbReference>
<name>A0A091DUW0_FUKDA</name>
<dbReference type="PANTHER" id="PTHR23045">
    <property type="entry name" value="LEUCINE-RICH REPEAT-CONTAINING PROTEIN 37A"/>
    <property type="match status" value="1"/>
</dbReference>
<dbReference type="AlphaFoldDB" id="A0A091DUW0"/>
<evidence type="ECO:0000313" key="1">
    <source>
        <dbReference type="EMBL" id="KFO34877.1"/>
    </source>
</evidence>
<proteinExistence type="predicted"/>